<organism evidence="3 4">
    <name type="scientific">Thermaerobacillus caldiproteolyticus</name>
    <dbReference type="NCBI Taxonomy" id="247480"/>
    <lineage>
        <taxon>Bacteria</taxon>
        <taxon>Bacillati</taxon>
        <taxon>Bacillota</taxon>
        <taxon>Bacilli</taxon>
        <taxon>Bacillales</taxon>
        <taxon>Anoxybacillaceae</taxon>
        <taxon>Thermaerobacillus</taxon>
    </lineage>
</organism>
<gene>
    <name evidence="3" type="ORF">HNR31_002402</name>
</gene>
<dbReference type="PANTHER" id="PTHR30535">
    <property type="entry name" value="VITAMIN B12-BINDING PROTEIN"/>
    <property type="match status" value="1"/>
</dbReference>
<dbReference type="PROSITE" id="PS50983">
    <property type="entry name" value="FE_B12_PBP"/>
    <property type="match status" value="1"/>
</dbReference>
<keyword evidence="4" id="KW-1185">Reference proteome</keyword>
<dbReference type="Pfam" id="PF01497">
    <property type="entry name" value="Peripla_BP_2"/>
    <property type="match status" value="1"/>
</dbReference>
<dbReference type="Gene3D" id="3.40.50.1980">
    <property type="entry name" value="Nitrogenase molybdenum iron protein domain"/>
    <property type="match status" value="2"/>
</dbReference>
<dbReference type="RefSeq" id="WP_181556407.1">
    <property type="nucleotide sequence ID" value="NZ_JACDUT010000007.1"/>
</dbReference>
<dbReference type="SUPFAM" id="SSF53807">
    <property type="entry name" value="Helical backbone' metal receptor"/>
    <property type="match status" value="1"/>
</dbReference>
<name>A0A7V9Z7R0_9BACL</name>
<dbReference type="EMBL" id="JACDUT010000007">
    <property type="protein sequence ID" value="MBA2875612.1"/>
    <property type="molecule type" value="Genomic_DNA"/>
</dbReference>
<accession>A0A7V9Z7R0</accession>
<dbReference type="InterPro" id="IPR050902">
    <property type="entry name" value="ABC_Transporter_SBP"/>
</dbReference>
<dbReference type="AlphaFoldDB" id="A0A7V9Z7R0"/>
<proteinExistence type="inferred from homology"/>
<comment type="similarity">
    <text evidence="1">Belongs to the bacterial solute-binding protein 8 family.</text>
</comment>
<protein>
    <submittedName>
        <fullName evidence="3">Iron complex transport system substrate-binding protein</fullName>
    </submittedName>
</protein>
<evidence type="ECO:0000313" key="3">
    <source>
        <dbReference type="EMBL" id="MBA2875612.1"/>
    </source>
</evidence>
<dbReference type="PANTHER" id="PTHR30535:SF34">
    <property type="entry name" value="MOLYBDATE-BINDING PROTEIN MOLA"/>
    <property type="match status" value="1"/>
</dbReference>
<reference evidence="3 4" key="1">
    <citation type="submission" date="2020-07" db="EMBL/GenBank/DDBJ databases">
        <title>Genomic Encyclopedia of Type Strains, Phase IV (KMG-IV): sequencing the most valuable type-strain genomes for metagenomic binning, comparative biology and taxonomic classification.</title>
        <authorList>
            <person name="Goeker M."/>
        </authorList>
    </citation>
    <scope>NUCLEOTIDE SEQUENCE [LARGE SCALE GENOMIC DNA]</scope>
    <source>
        <strain evidence="3 4">DSM 15730</strain>
    </source>
</reference>
<evidence type="ECO:0000259" key="2">
    <source>
        <dbReference type="PROSITE" id="PS50983"/>
    </source>
</evidence>
<dbReference type="Proteomes" id="UP000523087">
    <property type="component" value="Unassembled WGS sequence"/>
</dbReference>
<sequence>MKIISLCPSNTELIAYLGLLDHLIAVDEYSDWPPSVRALPQVGPDLNIDIDKVEAMKPDLVLASLSVPGMERNVIELQKRNIPHLVLQPHSLNDIAGDLLRLGEALDQQKRAQTIVSRYHAFIDKYRQLAEKIEQRAQVYWEWWPKPVFTPGKANWLSEISELAGGMNIFADIKQANIQTNWEEVKVRNPEHICLVWVGVQTEKMDKNIVKKRPGWEEIEAVRTNRIYVLEEALYCRPSPRLLVGLKKLAPLLHPYIFPKDDGIDCLLGQ</sequence>
<dbReference type="InterPro" id="IPR002491">
    <property type="entry name" value="ABC_transptr_periplasmic_BD"/>
</dbReference>
<feature type="domain" description="Fe/B12 periplasmic-binding" evidence="2">
    <location>
        <begin position="2"/>
        <end position="257"/>
    </location>
</feature>
<evidence type="ECO:0000256" key="1">
    <source>
        <dbReference type="ARBA" id="ARBA00008814"/>
    </source>
</evidence>
<comment type="caution">
    <text evidence="3">The sequence shown here is derived from an EMBL/GenBank/DDBJ whole genome shotgun (WGS) entry which is preliminary data.</text>
</comment>
<dbReference type="CDD" id="cd01144">
    <property type="entry name" value="BtuF"/>
    <property type="match status" value="1"/>
</dbReference>
<evidence type="ECO:0000313" key="4">
    <source>
        <dbReference type="Proteomes" id="UP000523087"/>
    </source>
</evidence>